<reference evidence="2" key="1">
    <citation type="journal article" date="2014" name="Front. Microbiol.">
        <title>High frequency of phylogenetically diverse reductive dehalogenase-homologous genes in deep subseafloor sedimentary metagenomes.</title>
        <authorList>
            <person name="Kawai M."/>
            <person name="Futagami T."/>
            <person name="Toyoda A."/>
            <person name="Takaki Y."/>
            <person name="Nishi S."/>
            <person name="Hori S."/>
            <person name="Arai W."/>
            <person name="Tsubouchi T."/>
            <person name="Morono Y."/>
            <person name="Uchiyama I."/>
            <person name="Ito T."/>
            <person name="Fujiyama A."/>
            <person name="Inagaki F."/>
            <person name="Takami H."/>
        </authorList>
    </citation>
    <scope>NUCLEOTIDE SEQUENCE</scope>
    <source>
        <strain evidence="2">Expedition CK06-06</strain>
    </source>
</reference>
<name>X1MGJ9_9ZZZZ</name>
<proteinExistence type="predicted"/>
<dbReference type="Gene3D" id="3.40.1360.10">
    <property type="match status" value="1"/>
</dbReference>
<gene>
    <name evidence="2" type="ORF">S06H3_18269</name>
</gene>
<dbReference type="SUPFAM" id="SSF111304">
    <property type="entry name" value="Recombination protein RecR"/>
    <property type="match status" value="1"/>
</dbReference>
<comment type="caution">
    <text evidence="2">The sequence shown here is derived from an EMBL/GenBank/DDBJ whole genome shotgun (WGS) entry which is preliminary data.</text>
</comment>
<organism evidence="2">
    <name type="scientific">marine sediment metagenome</name>
    <dbReference type="NCBI Taxonomy" id="412755"/>
    <lineage>
        <taxon>unclassified sequences</taxon>
        <taxon>metagenomes</taxon>
        <taxon>ecological metagenomes</taxon>
    </lineage>
</organism>
<protein>
    <recommendedName>
        <fullName evidence="1">Toprim domain-containing protein</fullName>
    </recommendedName>
</protein>
<dbReference type="AlphaFoldDB" id="X1MGJ9"/>
<dbReference type="InterPro" id="IPR023627">
    <property type="entry name" value="Rcmb_RecR"/>
</dbReference>
<dbReference type="EMBL" id="BARV01009223">
    <property type="protein sequence ID" value="GAI13830.1"/>
    <property type="molecule type" value="Genomic_DNA"/>
</dbReference>
<feature type="non-terminal residue" evidence="2">
    <location>
        <position position="41"/>
    </location>
</feature>
<evidence type="ECO:0000313" key="2">
    <source>
        <dbReference type="EMBL" id="GAI13830.1"/>
    </source>
</evidence>
<accession>X1MGJ9</accession>
<dbReference type="InterPro" id="IPR006171">
    <property type="entry name" value="TOPRIM_dom"/>
</dbReference>
<sequence>MREKDIKKIRKQELEQRITTHPEIKEIIIATNPTSEGQSTV</sequence>
<evidence type="ECO:0000259" key="1">
    <source>
        <dbReference type="PROSITE" id="PS50880"/>
    </source>
</evidence>
<feature type="domain" description="Toprim" evidence="1">
    <location>
        <begin position="1"/>
        <end position="41"/>
    </location>
</feature>
<dbReference type="PROSITE" id="PS50880">
    <property type="entry name" value="TOPRIM"/>
    <property type="match status" value="1"/>
</dbReference>